<proteinExistence type="predicted"/>
<evidence type="ECO:0000313" key="1">
    <source>
        <dbReference type="EMBL" id="GAA5192611.1"/>
    </source>
</evidence>
<comment type="caution">
    <text evidence="1">The sequence shown here is derived from an EMBL/GenBank/DDBJ whole genome shotgun (WGS) entry which is preliminary data.</text>
</comment>
<name>A0ABP9S8Z5_9ACTN</name>
<reference evidence="2" key="1">
    <citation type="journal article" date="2019" name="Int. J. Syst. Evol. Microbiol.">
        <title>The Global Catalogue of Microorganisms (GCM) 10K type strain sequencing project: providing services to taxonomists for standard genome sequencing and annotation.</title>
        <authorList>
            <consortium name="The Broad Institute Genomics Platform"/>
            <consortium name="The Broad Institute Genome Sequencing Center for Infectious Disease"/>
            <person name="Wu L."/>
            <person name="Ma J."/>
        </authorList>
    </citation>
    <scope>NUCLEOTIDE SEQUENCE [LARGE SCALE GENOMIC DNA]</scope>
    <source>
        <strain evidence="2">JCM 18304</strain>
    </source>
</reference>
<dbReference type="Proteomes" id="UP001501570">
    <property type="component" value="Unassembled WGS sequence"/>
</dbReference>
<evidence type="ECO:0000313" key="2">
    <source>
        <dbReference type="Proteomes" id="UP001501570"/>
    </source>
</evidence>
<gene>
    <name evidence="1" type="ORF">GCM10023322_52630</name>
</gene>
<protein>
    <submittedName>
        <fullName evidence="1">Uncharacterized protein</fullName>
    </submittedName>
</protein>
<sequence>MRPARIHFHAAIRSLTAKAKTVAVIGQTASNTPTGGVSAGTVCAEGQGGGACPNPVAPFARGMNGPASSTDEDNPLAVS</sequence>
<accession>A0ABP9S8Z5</accession>
<organism evidence="1 2">
    <name type="scientific">Rugosimonospora acidiphila</name>
    <dbReference type="NCBI Taxonomy" id="556531"/>
    <lineage>
        <taxon>Bacteria</taxon>
        <taxon>Bacillati</taxon>
        <taxon>Actinomycetota</taxon>
        <taxon>Actinomycetes</taxon>
        <taxon>Micromonosporales</taxon>
        <taxon>Micromonosporaceae</taxon>
        <taxon>Rugosimonospora</taxon>
    </lineage>
</organism>
<keyword evidence="2" id="KW-1185">Reference proteome</keyword>
<dbReference type="EMBL" id="BAABJQ010000017">
    <property type="protein sequence ID" value="GAA5192611.1"/>
    <property type="molecule type" value="Genomic_DNA"/>
</dbReference>